<organism evidence="1">
    <name type="scientific">marine metagenome</name>
    <dbReference type="NCBI Taxonomy" id="408172"/>
    <lineage>
        <taxon>unclassified sequences</taxon>
        <taxon>metagenomes</taxon>
        <taxon>ecological metagenomes</taxon>
    </lineage>
</organism>
<reference evidence="1" key="1">
    <citation type="submission" date="2018-05" db="EMBL/GenBank/DDBJ databases">
        <authorList>
            <person name="Lanie J.A."/>
            <person name="Ng W.-L."/>
            <person name="Kazmierczak K.M."/>
            <person name="Andrzejewski T.M."/>
            <person name="Davidsen T.M."/>
            <person name="Wayne K.J."/>
            <person name="Tettelin H."/>
            <person name="Glass J.I."/>
            <person name="Rusch D."/>
            <person name="Podicherti R."/>
            <person name="Tsui H.-C.T."/>
            <person name="Winkler M.E."/>
        </authorList>
    </citation>
    <scope>NUCLEOTIDE SEQUENCE</scope>
</reference>
<proteinExistence type="predicted"/>
<evidence type="ECO:0008006" key="2">
    <source>
        <dbReference type="Google" id="ProtNLM"/>
    </source>
</evidence>
<gene>
    <name evidence="1" type="ORF">METZ01_LOCUS496515</name>
</gene>
<dbReference type="AlphaFoldDB" id="A0A383DGW0"/>
<dbReference type="EMBL" id="UINC01217176">
    <property type="protein sequence ID" value="SVE43661.1"/>
    <property type="molecule type" value="Genomic_DNA"/>
</dbReference>
<protein>
    <recommendedName>
        <fullName evidence="2">Carbonic anhydrase</fullName>
    </recommendedName>
</protein>
<accession>A0A383DGW0</accession>
<dbReference type="SUPFAM" id="SSF53056">
    <property type="entry name" value="beta-carbonic anhydrase, cab"/>
    <property type="match status" value="1"/>
</dbReference>
<sequence length="50" mass="5745">IVQNCWERGQCLSVHGWIYGLKDGRIKDLDTTLTGPEQVPAIYRLTEQEN</sequence>
<dbReference type="Gene3D" id="3.40.1050.10">
    <property type="entry name" value="Carbonic anhydrase"/>
    <property type="match status" value="1"/>
</dbReference>
<dbReference type="GO" id="GO:0008270">
    <property type="term" value="F:zinc ion binding"/>
    <property type="evidence" value="ECO:0007669"/>
    <property type="project" value="InterPro"/>
</dbReference>
<dbReference type="GO" id="GO:0004089">
    <property type="term" value="F:carbonate dehydratase activity"/>
    <property type="evidence" value="ECO:0007669"/>
    <property type="project" value="InterPro"/>
</dbReference>
<dbReference type="InterPro" id="IPR036874">
    <property type="entry name" value="Carbonic_anhydrase_sf"/>
</dbReference>
<name>A0A383DGW0_9ZZZZ</name>
<feature type="non-terminal residue" evidence="1">
    <location>
        <position position="1"/>
    </location>
</feature>
<evidence type="ECO:0000313" key="1">
    <source>
        <dbReference type="EMBL" id="SVE43661.1"/>
    </source>
</evidence>